<dbReference type="OrthoDB" id="8887905at2759"/>
<sequence length="101" mass="11844">KLPRRFGRQNCPGNEKRIMTYIMDTQLALQRNFIGRNRKVAFGETKLFQVVHRAVKKNDATSGTNRQEAEKAVSKWLSGARDRDGYRNVRRQRQPDQPQEE</sequence>
<evidence type="ECO:0000313" key="3">
    <source>
        <dbReference type="Proteomes" id="UP000230750"/>
    </source>
</evidence>
<evidence type="ECO:0000256" key="1">
    <source>
        <dbReference type="SAM" id="MobiDB-lite"/>
    </source>
</evidence>
<proteinExistence type="predicted"/>
<dbReference type="EMBL" id="MRZV01000827">
    <property type="protein sequence ID" value="PIK43750.1"/>
    <property type="molecule type" value="Genomic_DNA"/>
</dbReference>
<gene>
    <name evidence="2" type="ORF">BSL78_19385</name>
</gene>
<feature type="non-terminal residue" evidence="2">
    <location>
        <position position="1"/>
    </location>
</feature>
<reference evidence="2 3" key="1">
    <citation type="journal article" date="2017" name="PLoS Biol.">
        <title>The sea cucumber genome provides insights into morphological evolution and visceral regeneration.</title>
        <authorList>
            <person name="Zhang X."/>
            <person name="Sun L."/>
            <person name="Yuan J."/>
            <person name="Sun Y."/>
            <person name="Gao Y."/>
            <person name="Zhang L."/>
            <person name="Li S."/>
            <person name="Dai H."/>
            <person name="Hamel J.F."/>
            <person name="Liu C."/>
            <person name="Yu Y."/>
            <person name="Liu S."/>
            <person name="Lin W."/>
            <person name="Guo K."/>
            <person name="Jin S."/>
            <person name="Xu P."/>
            <person name="Storey K.B."/>
            <person name="Huan P."/>
            <person name="Zhang T."/>
            <person name="Zhou Y."/>
            <person name="Zhang J."/>
            <person name="Lin C."/>
            <person name="Li X."/>
            <person name="Xing L."/>
            <person name="Huo D."/>
            <person name="Sun M."/>
            <person name="Wang L."/>
            <person name="Mercier A."/>
            <person name="Li F."/>
            <person name="Yang H."/>
            <person name="Xiang J."/>
        </authorList>
    </citation>
    <scope>NUCLEOTIDE SEQUENCE [LARGE SCALE GENOMIC DNA]</scope>
    <source>
        <strain evidence="2">Shaxun</strain>
        <tissue evidence="2">Muscle</tissue>
    </source>
</reference>
<organism evidence="2 3">
    <name type="scientific">Stichopus japonicus</name>
    <name type="common">Sea cucumber</name>
    <dbReference type="NCBI Taxonomy" id="307972"/>
    <lineage>
        <taxon>Eukaryota</taxon>
        <taxon>Metazoa</taxon>
        <taxon>Echinodermata</taxon>
        <taxon>Eleutherozoa</taxon>
        <taxon>Echinozoa</taxon>
        <taxon>Holothuroidea</taxon>
        <taxon>Aspidochirotacea</taxon>
        <taxon>Aspidochirotida</taxon>
        <taxon>Stichopodidae</taxon>
        <taxon>Apostichopus</taxon>
    </lineage>
</organism>
<dbReference type="AlphaFoldDB" id="A0A2G8K6W5"/>
<accession>A0A2G8K6W5</accession>
<dbReference type="Proteomes" id="UP000230750">
    <property type="component" value="Unassembled WGS sequence"/>
</dbReference>
<protein>
    <recommendedName>
        <fullName evidence="4">DUF4806 domain-containing protein</fullName>
    </recommendedName>
</protein>
<comment type="caution">
    <text evidence="2">The sequence shown here is derived from an EMBL/GenBank/DDBJ whole genome shotgun (WGS) entry which is preliminary data.</text>
</comment>
<evidence type="ECO:0008006" key="4">
    <source>
        <dbReference type="Google" id="ProtNLM"/>
    </source>
</evidence>
<name>A0A2G8K6W5_STIJA</name>
<feature type="region of interest" description="Disordered" evidence="1">
    <location>
        <begin position="58"/>
        <end position="101"/>
    </location>
</feature>
<keyword evidence="3" id="KW-1185">Reference proteome</keyword>
<evidence type="ECO:0000313" key="2">
    <source>
        <dbReference type="EMBL" id="PIK43750.1"/>
    </source>
</evidence>